<reference evidence="2 3" key="1">
    <citation type="submission" date="2016-10" db="EMBL/GenBank/DDBJ databases">
        <title>Draft genome sequence of Coniochaeta ligniaria NRRL30616, a lignocellulolytic fungus for bioabatement of inhibitors in plant biomass hydrolysates.</title>
        <authorList>
            <consortium name="DOE Joint Genome Institute"/>
            <person name="Jimenez D.J."/>
            <person name="Hector R.E."/>
            <person name="Riley R."/>
            <person name="Sun H."/>
            <person name="Grigoriev I.V."/>
            <person name="Van Elsas J.D."/>
            <person name="Nichols N.N."/>
        </authorList>
    </citation>
    <scope>NUCLEOTIDE SEQUENCE [LARGE SCALE GENOMIC DNA]</scope>
    <source>
        <strain evidence="2 3">NRRL 30616</strain>
    </source>
</reference>
<accession>A0A1J7I6K5</accession>
<evidence type="ECO:0000313" key="2">
    <source>
        <dbReference type="EMBL" id="OIW23271.1"/>
    </source>
</evidence>
<keyword evidence="3" id="KW-1185">Reference proteome</keyword>
<organism evidence="2 3">
    <name type="scientific">Coniochaeta ligniaria NRRL 30616</name>
    <dbReference type="NCBI Taxonomy" id="1408157"/>
    <lineage>
        <taxon>Eukaryota</taxon>
        <taxon>Fungi</taxon>
        <taxon>Dikarya</taxon>
        <taxon>Ascomycota</taxon>
        <taxon>Pezizomycotina</taxon>
        <taxon>Sordariomycetes</taxon>
        <taxon>Sordariomycetidae</taxon>
        <taxon>Coniochaetales</taxon>
        <taxon>Coniochaetaceae</taxon>
        <taxon>Coniochaeta</taxon>
    </lineage>
</organism>
<sequence length="100" mass="11317">MPQIGTKDIFKEYLKDSFDPTKATVAALHKVLNSWLIDTEDDASKASLVDLFNQEIAPHKADILKMEAENKEREAQKEREEKAKKDEEGAGPSSRTRSKK</sequence>
<dbReference type="InParanoid" id="A0A1J7I6K5"/>
<evidence type="ECO:0000256" key="1">
    <source>
        <dbReference type="SAM" id="MobiDB-lite"/>
    </source>
</evidence>
<dbReference type="EMBL" id="KV875107">
    <property type="protein sequence ID" value="OIW23271.1"/>
    <property type="molecule type" value="Genomic_DNA"/>
</dbReference>
<protein>
    <submittedName>
        <fullName evidence="2">Uncharacterized protein</fullName>
    </submittedName>
</protein>
<dbReference type="AlphaFoldDB" id="A0A1J7I6K5"/>
<name>A0A1J7I6K5_9PEZI</name>
<dbReference type="OrthoDB" id="5376590at2759"/>
<feature type="compositionally biased region" description="Basic and acidic residues" evidence="1">
    <location>
        <begin position="67"/>
        <end position="88"/>
    </location>
</feature>
<proteinExistence type="predicted"/>
<feature type="region of interest" description="Disordered" evidence="1">
    <location>
        <begin position="67"/>
        <end position="100"/>
    </location>
</feature>
<evidence type="ECO:0000313" key="3">
    <source>
        <dbReference type="Proteomes" id="UP000182658"/>
    </source>
</evidence>
<gene>
    <name evidence="2" type="ORF">CONLIGDRAFT_686708</name>
</gene>
<dbReference type="Proteomes" id="UP000182658">
    <property type="component" value="Unassembled WGS sequence"/>
</dbReference>